<accession>A0A8J3CNI6</accession>
<keyword evidence="2" id="KW-1185">Reference proteome</keyword>
<evidence type="ECO:0000313" key="2">
    <source>
        <dbReference type="Proteomes" id="UP000614287"/>
    </source>
</evidence>
<organism evidence="1 2">
    <name type="scientific">Formosimonas limnophila</name>
    <dbReference type="NCBI Taxonomy" id="1384487"/>
    <lineage>
        <taxon>Bacteria</taxon>
        <taxon>Pseudomonadati</taxon>
        <taxon>Pseudomonadota</taxon>
        <taxon>Betaproteobacteria</taxon>
        <taxon>Burkholderiales</taxon>
        <taxon>Burkholderiaceae</taxon>
        <taxon>Formosimonas</taxon>
    </lineage>
</organism>
<gene>
    <name evidence="1" type="ORF">GCM10009007_12440</name>
</gene>
<reference evidence="1" key="2">
    <citation type="submission" date="2020-09" db="EMBL/GenBank/DDBJ databases">
        <authorList>
            <person name="Sun Q."/>
            <person name="Kim S."/>
        </authorList>
    </citation>
    <scope>NUCLEOTIDE SEQUENCE</scope>
    <source>
        <strain evidence="1">KCTC 32501</strain>
    </source>
</reference>
<evidence type="ECO:0000313" key="1">
    <source>
        <dbReference type="EMBL" id="GHA73091.1"/>
    </source>
</evidence>
<dbReference type="EMBL" id="BMZG01000006">
    <property type="protein sequence ID" value="GHA73091.1"/>
    <property type="molecule type" value="Genomic_DNA"/>
</dbReference>
<dbReference type="AlphaFoldDB" id="A0A8J3CNI6"/>
<dbReference type="Proteomes" id="UP000614287">
    <property type="component" value="Unassembled WGS sequence"/>
</dbReference>
<name>A0A8J3CNI6_9BURK</name>
<proteinExistence type="predicted"/>
<comment type="caution">
    <text evidence="1">The sequence shown here is derived from an EMBL/GenBank/DDBJ whole genome shotgun (WGS) entry which is preliminary data.</text>
</comment>
<reference evidence="1" key="1">
    <citation type="journal article" date="2014" name="Int. J. Syst. Evol. Microbiol.">
        <title>Complete genome sequence of Corynebacterium casei LMG S-19264T (=DSM 44701T), isolated from a smear-ripened cheese.</title>
        <authorList>
            <consortium name="US DOE Joint Genome Institute (JGI-PGF)"/>
            <person name="Walter F."/>
            <person name="Albersmeier A."/>
            <person name="Kalinowski J."/>
            <person name="Ruckert C."/>
        </authorList>
    </citation>
    <scope>NUCLEOTIDE SEQUENCE</scope>
    <source>
        <strain evidence="1">KCTC 32501</strain>
    </source>
</reference>
<protein>
    <submittedName>
        <fullName evidence="1">Uncharacterized protein</fullName>
    </submittedName>
</protein>
<sequence length="59" mass="6773">MLKGARKWIKQSNHPALLLEVWGDYMPTQIPKREALIKFVTETLGYEVEVFGELCIAIP</sequence>